<keyword evidence="3 6" id="KW-1133">Transmembrane helix</keyword>
<dbReference type="Proteomes" id="UP000266861">
    <property type="component" value="Unassembled WGS sequence"/>
</dbReference>
<dbReference type="OrthoDB" id="5586090at2759"/>
<protein>
    <recommendedName>
        <fullName evidence="7 8">Peroxin/Ferlin domain-containing protein</fullName>
    </recommendedName>
</protein>
<dbReference type="SMART" id="SM00694">
    <property type="entry name" value="DysFC"/>
    <property type="match status" value="1"/>
</dbReference>
<evidence type="ECO:0000256" key="4">
    <source>
        <dbReference type="ARBA" id="ARBA00023136"/>
    </source>
</evidence>
<dbReference type="GO" id="GO:0007031">
    <property type="term" value="P:peroxisome organization"/>
    <property type="evidence" value="ECO:0007669"/>
    <property type="project" value="TreeGrafter"/>
</dbReference>
<dbReference type="InterPro" id="IPR052646">
    <property type="entry name" value="Peroxisomal_PEX28-32"/>
</dbReference>
<feature type="transmembrane region" description="Helical" evidence="6">
    <location>
        <begin position="244"/>
        <end position="267"/>
    </location>
</feature>
<dbReference type="InterPro" id="IPR006614">
    <property type="entry name" value="Peroxin/Ferlin"/>
</dbReference>
<dbReference type="Pfam" id="PF06398">
    <property type="entry name" value="Pex24p"/>
    <property type="match status" value="1"/>
</dbReference>
<name>A0A397J650_9GLOM</name>
<dbReference type="GO" id="GO:0005778">
    <property type="term" value="C:peroxisomal membrane"/>
    <property type="evidence" value="ECO:0007669"/>
    <property type="project" value="UniProtKB-ARBA"/>
</dbReference>
<feature type="transmembrane region" description="Helical" evidence="6">
    <location>
        <begin position="106"/>
        <end position="129"/>
    </location>
</feature>
<feature type="compositionally biased region" description="Low complexity" evidence="5">
    <location>
        <begin position="440"/>
        <end position="453"/>
    </location>
</feature>
<dbReference type="PANTHER" id="PTHR31679:SF2">
    <property type="entry name" value="PEROXISOMAL MEMBRANE PROTEIN PEX30-RELATED"/>
    <property type="match status" value="1"/>
</dbReference>
<reference evidence="9 10" key="1">
    <citation type="submission" date="2018-08" db="EMBL/GenBank/DDBJ databases">
        <title>Genome and evolution of the arbuscular mycorrhizal fungus Diversispora epigaea (formerly Glomus versiforme) and its bacterial endosymbionts.</title>
        <authorList>
            <person name="Sun X."/>
            <person name="Fei Z."/>
            <person name="Harrison M."/>
        </authorList>
    </citation>
    <scope>NUCLEOTIDE SEQUENCE [LARGE SCALE GENOMIC DNA]</scope>
    <source>
        <strain evidence="9 10">IT104</strain>
    </source>
</reference>
<keyword evidence="4 6" id="KW-0472">Membrane</keyword>
<comment type="subcellular location">
    <subcellularLocation>
        <location evidence="1">Endomembrane system</location>
        <topology evidence="1">Multi-pass membrane protein</topology>
    </subcellularLocation>
</comment>
<evidence type="ECO:0000256" key="2">
    <source>
        <dbReference type="ARBA" id="ARBA00022692"/>
    </source>
</evidence>
<evidence type="ECO:0000256" key="1">
    <source>
        <dbReference type="ARBA" id="ARBA00004127"/>
    </source>
</evidence>
<evidence type="ECO:0000313" key="10">
    <source>
        <dbReference type="Proteomes" id="UP000266861"/>
    </source>
</evidence>
<evidence type="ECO:0000313" key="9">
    <source>
        <dbReference type="EMBL" id="RHZ80290.1"/>
    </source>
</evidence>
<dbReference type="InterPro" id="IPR010482">
    <property type="entry name" value="TECPR1-like_DysF"/>
</dbReference>
<sequence>MSFVFDSQAFFITNIPPDKTVKDTKMSHTKVSRSLPTITTKTNNLQPRPPSPVDLLSSTPPSITRVLAYTSPVIHLFSYFLSLLTWSTGSWSESCLLITAWWTVCLFPRIILIYGIPLVLFLLIGWRWVEKGKSERLGKSSLSATSQADLNRTVHEINLISDKLSAFHAFLNSVNSYIDWSNPVRTRKVLFRLLYLFPTWIILNYFISLTWIFTIVGTFCLVWNSPWFIMSRFTLMQSPLLRGLYSLLLNFLLGGGIKKQGGVISLFRKAKEEQKRFAEKKRDLQDYNKTTTDLIFKFVLYENQRWWLGLDWTPNLFPNERPTWSDEYQEPINHKDSFPLPQQKITYSSSEDSKTLIKKTTEWQWTDLKWRIDYEGHVDKDGWEYFDNQWKNPSSKSGFRKYTRRRKWVRAAKLVETIQNVDKVDTGSIEEEQQKQETENVNNIVTTNNSNIDSKSHDSISKPNGSIEFNVDSKIESN</sequence>
<dbReference type="STRING" id="1348612.A0A397J650"/>
<feature type="transmembrane region" description="Helical" evidence="6">
    <location>
        <begin position="193"/>
        <end position="224"/>
    </location>
</feature>
<dbReference type="PANTHER" id="PTHR31679">
    <property type="entry name" value="PEROXISOMAL MEMBRANE PROTEIN PEX30-RELATED"/>
    <property type="match status" value="1"/>
</dbReference>
<feature type="region of interest" description="Disordered" evidence="5">
    <location>
        <begin position="427"/>
        <end position="478"/>
    </location>
</feature>
<feature type="domain" description="Peroxin/Ferlin" evidence="8">
    <location>
        <begin position="382"/>
        <end position="415"/>
    </location>
</feature>
<feature type="transmembrane region" description="Helical" evidence="6">
    <location>
        <begin position="66"/>
        <end position="86"/>
    </location>
</feature>
<evidence type="ECO:0000256" key="5">
    <source>
        <dbReference type="SAM" id="MobiDB-lite"/>
    </source>
</evidence>
<comment type="caution">
    <text evidence="9">The sequence shown here is derived from an EMBL/GenBank/DDBJ whole genome shotgun (WGS) entry which is preliminary data.</text>
</comment>
<keyword evidence="10" id="KW-1185">Reference proteome</keyword>
<feature type="domain" description="Peroxin/Ferlin" evidence="7">
    <location>
        <begin position="293"/>
        <end position="373"/>
    </location>
</feature>
<evidence type="ECO:0000256" key="3">
    <source>
        <dbReference type="ARBA" id="ARBA00022989"/>
    </source>
</evidence>
<dbReference type="SMART" id="SM00693">
    <property type="entry name" value="DysFN"/>
    <property type="match status" value="1"/>
</dbReference>
<organism evidence="9 10">
    <name type="scientific">Diversispora epigaea</name>
    <dbReference type="NCBI Taxonomy" id="1348612"/>
    <lineage>
        <taxon>Eukaryota</taxon>
        <taxon>Fungi</taxon>
        <taxon>Fungi incertae sedis</taxon>
        <taxon>Mucoromycota</taxon>
        <taxon>Glomeromycotina</taxon>
        <taxon>Glomeromycetes</taxon>
        <taxon>Diversisporales</taxon>
        <taxon>Diversisporaceae</taxon>
        <taxon>Diversispora</taxon>
    </lineage>
</organism>
<dbReference type="AlphaFoldDB" id="A0A397J650"/>
<proteinExistence type="predicted"/>
<keyword evidence="2 6" id="KW-0812">Transmembrane</keyword>
<dbReference type="GO" id="GO:0012505">
    <property type="term" value="C:endomembrane system"/>
    <property type="evidence" value="ECO:0007669"/>
    <property type="project" value="UniProtKB-SubCell"/>
</dbReference>
<evidence type="ECO:0000259" key="7">
    <source>
        <dbReference type="SMART" id="SM00693"/>
    </source>
</evidence>
<accession>A0A397J650</accession>
<gene>
    <name evidence="9" type="ORF">Glove_137g52</name>
</gene>
<evidence type="ECO:0000259" key="8">
    <source>
        <dbReference type="SMART" id="SM00694"/>
    </source>
</evidence>
<dbReference type="EMBL" id="PQFF01000128">
    <property type="protein sequence ID" value="RHZ80290.1"/>
    <property type="molecule type" value="Genomic_DNA"/>
</dbReference>
<evidence type="ECO:0000256" key="6">
    <source>
        <dbReference type="SAM" id="Phobius"/>
    </source>
</evidence>